<keyword evidence="3" id="KW-1185">Reference proteome</keyword>
<keyword evidence="2" id="KW-0645">Protease</keyword>
<feature type="domain" description="Transglutaminase-like" evidence="1">
    <location>
        <begin position="157"/>
        <end position="221"/>
    </location>
</feature>
<gene>
    <name evidence="2" type="ORF">GGR00_000202</name>
</gene>
<sequence length="264" mass="29097">MRLKVTHRTEYNYDEPIRYGLQRLRLWPVSGPAQTVLTWSVRVEGAREEVRFLDQFGNDTRLLSIDGEPHTIRVVAEGEVDTNDVAGVSGPHRGFAPLWLFQHETPLTAPGASIRQLAAGMGEGGDLERLHRLMAEIQMRIAYVPGTTDTQTTGEQALNKGTGVCQDHAHVFAACARLAGFPARYVSGYLMMNDTVEQVASHAWAEAFVDGLGWVGFDAANGISPDERYVRVAVGRDYREAMPISGILIGQAQERLAVHITVEQ</sequence>
<dbReference type="Pfam" id="PF01841">
    <property type="entry name" value="Transglut_core"/>
    <property type="match status" value="1"/>
</dbReference>
<dbReference type="RefSeq" id="WP_055976746.1">
    <property type="nucleotide sequence ID" value="NZ_BAABEG010000001.1"/>
</dbReference>
<evidence type="ECO:0000259" key="1">
    <source>
        <dbReference type="SMART" id="SM00460"/>
    </source>
</evidence>
<dbReference type="Gene3D" id="3.10.620.30">
    <property type="match status" value="1"/>
</dbReference>
<dbReference type="InterPro" id="IPR002931">
    <property type="entry name" value="Transglutaminase-like"/>
</dbReference>
<dbReference type="InterPro" id="IPR013589">
    <property type="entry name" value="Bac_transglu_N"/>
</dbReference>
<dbReference type="PANTHER" id="PTHR33490:SF6">
    <property type="entry name" value="SLL1049 PROTEIN"/>
    <property type="match status" value="1"/>
</dbReference>
<evidence type="ECO:0000313" key="2">
    <source>
        <dbReference type="EMBL" id="MBB6352450.1"/>
    </source>
</evidence>
<accession>A0A7X0F3M1</accession>
<proteinExistence type="predicted"/>
<name>A0A7X0F3M1_9HYPH</name>
<evidence type="ECO:0000313" key="3">
    <source>
        <dbReference type="Proteomes" id="UP000536262"/>
    </source>
</evidence>
<dbReference type="PANTHER" id="PTHR33490">
    <property type="entry name" value="BLR5614 PROTEIN-RELATED"/>
    <property type="match status" value="1"/>
</dbReference>
<dbReference type="Pfam" id="PF08379">
    <property type="entry name" value="Bact_transglu_N"/>
    <property type="match status" value="1"/>
</dbReference>
<reference evidence="2 3" key="1">
    <citation type="submission" date="2020-08" db="EMBL/GenBank/DDBJ databases">
        <title>Genomic Encyclopedia of Type Strains, Phase IV (KMG-IV): sequencing the most valuable type-strain genomes for metagenomic binning, comparative biology and taxonomic classification.</title>
        <authorList>
            <person name="Goeker M."/>
        </authorList>
    </citation>
    <scope>NUCLEOTIDE SEQUENCE [LARGE SCALE GENOMIC DNA]</scope>
    <source>
        <strain evidence="2 3">DSM 7051</strain>
    </source>
</reference>
<dbReference type="GO" id="GO:0008233">
    <property type="term" value="F:peptidase activity"/>
    <property type="evidence" value="ECO:0007669"/>
    <property type="project" value="UniProtKB-KW"/>
</dbReference>
<dbReference type="SMART" id="SM00460">
    <property type="entry name" value="TGc"/>
    <property type="match status" value="1"/>
</dbReference>
<dbReference type="Proteomes" id="UP000536262">
    <property type="component" value="Unassembled WGS sequence"/>
</dbReference>
<keyword evidence="2" id="KW-0378">Hydrolase</keyword>
<protein>
    <submittedName>
        <fullName evidence="2">Transglutaminase-like putative cysteine protease</fullName>
    </submittedName>
</protein>
<comment type="caution">
    <text evidence="2">The sequence shown here is derived from an EMBL/GenBank/DDBJ whole genome shotgun (WGS) entry which is preliminary data.</text>
</comment>
<dbReference type="GO" id="GO:0006508">
    <property type="term" value="P:proteolysis"/>
    <property type="evidence" value="ECO:0007669"/>
    <property type="project" value="UniProtKB-KW"/>
</dbReference>
<dbReference type="EMBL" id="JACHOU010000001">
    <property type="protein sequence ID" value="MBB6352450.1"/>
    <property type="molecule type" value="Genomic_DNA"/>
</dbReference>
<dbReference type="AlphaFoldDB" id="A0A7X0F3M1"/>
<organism evidence="2 3">
    <name type="scientific">Aminobacter aganoensis</name>
    <dbReference type="NCBI Taxonomy" id="83264"/>
    <lineage>
        <taxon>Bacteria</taxon>
        <taxon>Pseudomonadati</taxon>
        <taxon>Pseudomonadota</taxon>
        <taxon>Alphaproteobacteria</taxon>
        <taxon>Hyphomicrobiales</taxon>
        <taxon>Phyllobacteriaceae</taxon>
        <taxon>Aminobacter</taxon>
    </lineage>
</organism>
<dbReference type="InterPro" id="IPR038765">
    <property type="entry name" value="Papain-like_cys_pep_sf"/>
</dbReference>
<dbReference type="SUPFAM" id="SSF54001">
    <property type="entry name" value="Cysteine proteinases"/>
    <property type="match status" value="1"/>
</dbReference>